<keyword evidence="4" id="KW-0963">Cytoplasm</keyword>
<dbReference type="RefSeq" id="WP_243477313.1">
    <property type="nucleotide sequence ID" value="NZ_CP063982.1"/>
</dbReference>
<dbReference type="Proteomes" id="UP000831607">
    <property type="component" value="Chromosome"/>
</dbReference>
<feature type="site" description="Important for substrate specificity" evidence="4">
    <location>
        <position position="167"/>
    </location>
</feature>
<reference evidence="5 6" key="1">
    <citation type="submission" date="2020-11" db="EMBL/GenBank/DDBJ databases">
        <title>Algicoccus daihaiensis sp.nov., isolated from Daihai Lake in Inner Mongolia.</title>
        <authorList>
            <person name="Kai J."/>
        </authorList>
    </citation>
    <scope>NUCLEOTIDE SEQUENCE [LARGE SCALE GENOMIC DNA]</scope>
    <source>
        <strain evidence="6">f23</strain>
    </source>
</reference>
<protein>
    <recommendedName>
        <fullName evidence="4">dTTP/UTP pyrophosphatase</fullName>
        <shortName evidence="4">dTTPase/UTPase</shortName>
        <ecNumber evidence="4">3.6.1.9</ecNumber>
    </recommendedName>
    <alternativeName>
        <fullName evidence="4">Nucleoside triphosphate pyrophosphatase</fullName>
    </alternativeName>
    <alternativeName>
        <fullName evidence="4">Nucleotide pyrophosphatase</fullName>
        <shortName evidence="4">Nucleotide PPase</shortName>
    </alternativeName>
</protein>
<feature type="site" description="Important for substrate specificity" evidence="4">
    <location>
        <position position="85"/>
    </location>
</feature>
<feature type="active site" description="Proton acceptor" evidence="4">
    <location>
        <position position="84"/>
    </location>
</feature>
<dbReference type="EMBL" id="CP063982">
    <property type="protein sequence ID" value="UOD49194.1"/>
    <property type="molecule type" value="Genomic_DNA"/>
</dbReference>
<dbReference type="CDD" id="cd00555">
    <property type="entry name" value="Maf"/>
    <property type="match status" value="1"/>
</dbReference>
<feature type="site" description="Important for substrate specificity" evidence="4">
    <location>
        <position position="17"/>
    </location>
</feature>
<dbReference type="Gene3D" id="3.90.950.10">
    <property type="match status" value="1"/>
</dbReference>
<sequence>MWTNQSDRLILASASPRRLQLLEQIHVPVEQLVVPADGEDEPRLSGERVTDYVTRTARDKLIRTQHYWREQHPSQPLPPMLAADTTVAMGQTILGKPLDEMDAKRILTELAGKTHDVYTAVVLSHDGQLHEALAHARVEMDTLTEPEIDHYVASGEPFGKAGAYGIQGIAAAYVKNIEGSYSAVVGLPLFETAQLLKRAGLYV</sequence>
<dbReference type="HAMAP" id="MF_00528">
    <property type="entry name" value="Maf"/>
    <property type="match status" value="1"/>
</dbReference>
<evidence type="ECO:0000256" key="1">
    <source>
        <dbReference type="ARBA" id="ARBA00001968"/>
    </source>
</evidence>
<evidence type="ECO:0000313" key="6">
    <source>
        <dbReference type="Proteomes" id="UP000831607"/>
    </source>
</evidence>
<keyword evidence="2 4" id="KW-0378">Hydrolase</keyword>
<dbReference type="InterPro" id="IPR003697">
    <property type="entry name" value="Maf-like"/>
</dbReference>
<dbReference type="SUPFAM" id="SSF52972">
    <property type="entry name" value="ITPase-like"/>
    <property type="match status" value="1"/>
</dbReference>
<comment type="cofactor">
    <cofactor evidence="1 4">
        <name>a divalent metal cation</name>
        <dbReference type="ChEBI" id="CHEBI:60240"/>
    </cofactor>
</comment>
<evidence type="ECO:0000313" key="5">
    <source>
        <dbReference type="EMBL" id="UOD49194.1"/>
    </source>
</evidence>
<comment type="catalytic activity">
    <reaction evidence="4">
        <text>dTTP + H2O = dTMP + diphosphate + H(+)</text>
        <dbReference type="Rhea" id="RHEA:28534"/>
        <dbReference type="ChEBI" id="CHEBI:15377"/>
        <dbReference type="ChEBI" id="CHEBI:15378"/>
        <dbReference type="ChEBI" id="CHEBI:33019"/>
        <dbReference type="ChEBI" id="CHEBI:37568"/>
        <dbReference type="ChEBI" id="CHEBI:63528"/>
        <dbReference type="EC" id="3.6.1.9"/>
    </reaction>
</comment>
<keyword evidence="6" id="KW-1185">Reference proteome</keyword>
<dbReference type="PANTHER" id="PTHR43213">
    <property type="entry name" value="BIFUNCTIONAL DTTP/UTP PYROPHOSPHATASE/METHYLTRANSFERASE PROTEIN-RELATED"/>
    <property type="match status" value="1"/>
</dbReference>
<accession>A0ABY4AG87</accession>
<evidence type="ECO:0000256" key="3">
    <source>
        <dbReference type="ARBA" id="ARBA00023080"/>
    </source>
</evidence>
<dbReference type="NCBIfam" id="TIGR00172">
    <property type="entry name" value="maf"/>
    <property type="match status" value="1"/>
</dbReference>
<dbReference type="Pfam" id="PF02545">
    <property type="entry name" value="Maf"/>
    <property type="match status" value="1"/>
</dbReference>
<evidence type="ECO:0000256" key="4">
    <source>
        <dbReference type="HAMAP-Rule" id="MF_00528"/>
    </source>
</evidence>
<name>A0ABY4AG87_9BURK</name>
<comment type="subcellular location">
    <subcellularLocation>
        <location evidence="4">Cytoplasm</location>
    </subcellularLocation>
</comment>
<comment type="function">
    <text evidence="4">Nucleoside triphosphate pyrophosphatase that hydrolyzes dTTP and UTP. May have a dual role in cell division arrest and in preventing the incorporation of modified nucleotides into cellular nucleic acids.</text>
</comment>
<proteinExistence type="inferred from homology"/>
<comment type="catalytic activity">
    <reaction evidence="4">
        <text>UTP + H2O = UMP + diphosphate + H(+)</text>
        <dbReference type="Rhea" id="RHEA:29395"/>
        <dbReference type="ChEBI" id="CHEBI:15377"/>
        <dbReference type="ChEBI" id="CHEBI:15378"/>
        <dbReference type="ChEBI" id="CHEBI:33019"/>
        <dbReference type="ChEBI" id="CHEBI:46398"/>
        <dbReference type="ChEBI" id="CHEBI:57865"/>
        <dbReference type="EC" id="3.6.1.9"/>
    </reaction>
</comment>
<evidence type="ECO:0000256" key="2">
    <source>
        <dbReference type="ARBA" id="ARBA00022801"/>
    </source>
</evidence>
<dbReference type="PIRSF" id="PIRSF006305">
    <property type="entry name" value="Maf"/>
    <property type="match status" value="1"/>
</dbReference>
<dbReference type="InterPro" id="IPR029001">
    <property type="entry name" value="ITPase-like_fam"/>
</dbReference>
<organism evidence="5 6">
    <name type="scientific">Orrella daihaiensis</name>
    <dbReference type="NCBI Taxonomy" id="2782176"/>
    <lineage>
        <taxon>Bacteria</taxon>
        <taxon>Pseudomonadati</taxon>
        <taxon>Pseudomonadota</taxon>
        <taxon>Betaproteobacteria</taxon>
        <taxon>Burkholderiales</taxon>
        <taxon>Alcaligenaceae</taxon>
        <taxon>Orrella</taxon>
    </lineage>
</organism>
<comment type="similarity">
    <text evidence="4">Belongs to the Maf family. YhdE subfamily.</text>
</comment>
<gene>
    <name evidence="5" type="primary">maf</name>
    <name evidence="5" type="ORF">DHf2319_06665</name>
</gene>
<comment type="caution">
    <text evidence="4">Lacks conserved residue(s) required for the propagation of feature annotation.</text>
</comment>
<dbReference type="PANTHER" id="PTHR43213:SF5">
    <property type="entry name" value="BIFUNCTIONAL DTTP_UTP PYROPHOSPHATASE_METHYLTRANSFERASE PROTEIN-RELATED"/>
    <property type="match status" value="1"/>
</dbReference>
<dbReference type="EC" id="3.6.1.9" evidence="4"/>
<keyword evidence="3 4" id="KW-0546">Nucleotide metabolism</keyword>